<dbReference type="Pfam" id="PF00440">
    <property type="entry name" value="TetR_N"/>
    <property type="match status" value="1"/>
</dbReference>
<accession>A0A2V4TCC0</accession>
<gene>
    <name evidence="6" type="ORF">C7410_10830</name>
</gene>
<dbReference type="InterPro" id="IPR036271">
    <property type="entry name" value="Tet_transcr_reg_TetR-rel_C_sf"/>
</dbReference>
<organism evidence="6 7">
    <name type="scientific">Paraburkholderia silvatlantica</name>
    <dbReference type="NCBI Taxonomy" id="321895"/>
    <lineage>
        <taxon>Bacteria</taxon>
        <taxon>Pseudomonadati</taxon>
        <taxon>Pseudomonadota</taxon>
        <taxon>Betaproteobacteria</taxon>
        <taxon>Burkholderiales</taxon>
        <taxon>Burkholderiaceae</taxon>
        <taxon>Paraburkholderia</taxon>
    </lineage>
</organism>
<evidence type="ECO:0000259" key="5">
    <source>
        <dbReference type="PROSITE" id="PS50977"/>
    </source>
</evidence>
<dbReference type="OrthoDB" id="270177at2"/>
<proteinExistence type="predicted"/>
<name>A0A2V4TCC0_9BURK</name>
<dbReference type="Gene3D" id="1.10.10.60">
    <property type="entry name" value="Homeodomain-like"/>
    <property type="match status" value="1"/>
</dbReference>
<dbReference type="Gene3D" id="1.10.357.10">
    <property type="entry name" value="Tetracycline Repressor, domain 2"/>
    <property type="match status" value="1"/>
</dbReference>
<evidence type="ECO:0000256" key="3">
    <source>
        <dbReference type="ARBA" id="ARBA00023163"/>
    </source>
</evidence>
<dbReference type="Proteomes" id="UP000247772">
    <property type="component" value="Unassembled WGS sequence"/>
</dbReference>
<dbReference type="InterPro" id="IPR001647">
    <property type="entry name" value="HTH_TetR"/>
</dbReference>
<feature type="domain" description="HTH tetR-type" evidence="5">
    <location>
        <begin position="6"/>
        <end position="66"/>
    </location>
</feature>
<dbReference type="SUPFAM" id="SSF46689">
    <property type="entry name" value="Homeodomain-like"/>
    <property type="match status" value="1"/>
</dbReference>
<evidence type="ECO:0000256" key="1">
    <source>
        <dbReference type="ARBA" id="ARBA00023015"/>
    </source>
</evidence>
<dbReference type="AlphaFoldDB" id="A0A2V4TCC0"/>
<dbReference type="InterPro" id="IPR009057">
    <property type="entry name" value="Homeodomain-like_sf"/>
</dbReference>
<feature type="DNA-binding region" description="H-T-H motif" evidence="4">
    <location>
        <begin position="29"/>
        <end position="48"/>
    </location>
</feature>
<dbReference type="GO" id="GO:0003677">
    <property type="term" value="F:DNA binding"/>
    <property type="evidence" value="ECO:0007669"/>
    <property type="project" value="UniProtKB-UniRule"/>
</dbReference>
<comment type="caution">
    <text evidence="6">The sequence shown here is derived from an EMBL/GenBank/DDBJ whole genome shotgun (WGS) entry which is preliminary data.</text>
</comment>
<dbReference type="PANTHER" id="PTHR47506:SF1">
    <property type="entry name" value="HTH-TYPE TRANSCRIPTIONAL REGULATOR YJDC"/>
    <property type="match status" value="1"/>
</dbReference>
<evidence type="ECO:0000256" key="4">
    <source>
        <dbReference type="PROSITE-ProRule" id="PRU00335"/>
    </source>
</evidence>
<keyword evidence="2 4" id="KW-0238">DNA-binding</keyword>
<evidence type="ECO:0000313" key="7">
    <source>
        <dbReference type="Proteomes" id="UP000247772"/>
    </source>
</evidence>
<evidence type="ECO:0000313" key="6">
    <source>
        <dbReference type="EMBL" id="PYE23135.1"/>
    </source>
</evidence>
<reference evidence="6 7" key="1">
    <citation type="submission" date="2018-06" db="EMBL/GenBank/DDBJ databases">
        <title>Genomic Encyclopedia of Type Strains, Phase IV (KMG-V): Genome sequencing to study the core and pangenomes of soil and plant-associated prokaryotes.</title>
        <authorList>
            <person name="Whitman W."/>
        </authorList>
    </citation>
    <scope>NUCLEOTIDE SEQUENCE [LARGE SCALE GENOMIC DNA]</scope>
    <source>
        <strain evidence="6 7">SRCL-318</strain>
    </source>
</reference>
<keyword evidence="3" id="KW-0804">Transcription</keyword>
<protein>
    <submittedName>
        <fullName evidence="6">TetR family transcriptional regulator</fullName>
    </submittedName>
</protein>
<keyword evidence="1" id="KW-0805">Transcription regulation</keyword>
<evidence type="ECO:0000256" key="2">
    <source>
        <dbReference type="ARBA" id="ARBA00023125"/>
    </source>
</evidence>
<dbReference type="PROSITE" id="PS50977">
    <property type="entry name" value="HTH_TETR_2"/>
    <property type="match status" value="1"/>
</dbReference>
<dbReference type="EMBL" id="QJSQ01000008">
    <property type="protein sequence ID" value="PYE23135.1"/>
    <property type="molecule type" value="Genomic_DNA"/>
</dbReference>
<dbReference type="SUPFAM" id="SSF48498">
    <property type="entry name" value="Tetracyclin repressor-like, C-terminal domain"/>
    <property type="match status" value="1"/>
</dbReference>
<sequence length="192" mass="20660">MARPTQFDRDLVLQRAIEIFSQHGYEGTSTEALLKVMGVGRQSLYNAFGDKWQLYLEALRRYTSESVSAQLRMLNGSASPVDGIEALIMRMVDEAASDPAPSCLGISAVCEFGRANVEVASTSDVASKTLATAIEARVTEAKRMGMVSKSTRPKELASFILATLSGIKVSARAGAPRATLEAIARTALRCIK</sequence>
<dbReference type="RefSeq" id="WP_110855087.1">
    <property type="nucleotide sequence ID" value="NZ_QJSQ01000008.1"/>
</dbReference>
<dbReference type="PANTHER" id="PTHR47506">
    <property type="entry name" value="TRANSCRIPTIONAL REGULATORY PROTEIN"/>
    <property type="match status" value="1"/>
</dbReference>